<organism evidence="3 4">
    <name type="scientific">Cordylochernes scorpioides</name>
    <dbReference type="NCBI Taxonomy" id="51811"/>
    <lineage>
        <taxon>Eukaryota</taxon>
        <taxon>Metazoa</taxon>
        <taxon>Ecdysozoa</taxon>
        <taxon>Arthropoda</taxon>
        <taxon>Chelicerata</taxon>
        <taxon>Arachnida</taxon>
        <taxon>Pseudoscorpiones</taxon>
        <taxon>Cheliferoidea</taxon>
        <taxon>Chernetidae</taxon>
        <taxon>Cordylochernes</taxon>
    </lineage>
</organism>
<reference evidence="3 4" key="1">
    <citation type="submission" date="2022-01" db="EMBL/GenBank/DDBJ databases">
        <title>A chromosomal length assembly of Cordylochernes scorpioides.</title>
        <authorList>
            <person name="Zeh D."/>
            <person name="Zeh J."/>
        </authorList>
    </citation>
    <scope>NUCLEOTIDE SEQUENCE [LARGE SCALE GENOMIC DNA]</scope>
    <source>
        <strain evidence="3">IN4F17</strain>
        <tissue evidence="3">Whole Body</tissue>
    </source>
</reference>
<keyword evidence="4" id="KW-1185">Reference proteome</keyword>
<evidence type="ECO:0000313" key="4">
    <source>
        <dbReference type="Proteomes" id="UP001235939"/>
    </source>
</evidence>
<accession>A0ABY6K6G4</accession>
<dbReference type="Proteomes" id="UP001235939">
    <property type="component" value="Chromosome 02"/>
</dbReference>
<dbReference type="InterPro" id="IPR040676">
    <property type="entry name" value="DUF5641"/>
</dbReference>
<sequence>MPYRTATHPRKADGSPSFSNRANRISWPLGKVEEVLPGADGQVRVARVKTSSGVFLRPVQRLFPLEIKQI</sequence>
<feature type="domain" description="DUF5641" evidence="2">
    <location>
        <begin position="21"/>
        <end position="65"/>
    </location>
</feature>
<proteinExistence type="predicted"/>
<gene>
    <name evidence="3" type="ORF">LAZ67_2004109</name>
</gene>
<evidence type="ECO:0000256" key="1">
    <source>
        <dbReference type="SAM" id="MobiDB-lite"/>
    </source>
</evidence>
<evidence type="ECO:0000313" key="3">
    <source>
        <dbReference type="EMBL" id="UYV63448.1"/>
    </source>
</evidence>
<name>A0ABY6K6G4_9ARAC</name>
<evidence type="ECO:0000259" key="2">
    <source>
        <dbReference type="Pfam" id="PF18701"/>
    </source>
</evidence>
<protein>
    <recommendedName>
        <fullName evidence="2">DUF5641 domain-containing protein</fullName>
    </recommendedName>
</protein>
<dbReference type="EMBL" id="CP092864">
    <property type="protein sequence ID" value="UYV63448.1"/>
    <property type="molecule type" value="Genomic_DNA"/>
</dbReference>
<feature type="region of interest" description="Disordered" evidence="1">
    <location>
        <begin position="1"/>
        <end position="22"/>
    </location>
</feature>
<dbReference type="Pfam" id="PF18701">
    <property type="entry name" value="DUF5641"/>
    <property type="match status" value="1"/>
</dbReference>